<evidence type="ECO:0000313" key="2">
    <source>
        <dbReference type="EMBL" id="KFI45444.1"/>
    </source>
</evidence>
<gene>
    <name evidence="2" type="ORF">BBOH_1147</name>
</gene>
<comment type="caution">
    <text evidence="2">The sequence shown here is derived from an EMBL/GenBank/DDBJ whole genome shotgun (WGS) entry which is preliminary data.</text>
</comment>
<reference evidence="2 3" key="1">
    <citation type="submission" date="2014-03" db="EMBL/GenBank/DDBJ databases">
        <title>Genomics of Bifidobacteria.</title>
        <authorList>
            <person name="Ventura M."/>
            <person name="Milani C."/>
            <person name="Lugli G.A."/>
        </authorList>
    </citation>
    <scope>NUCLEOTIDE SEQUENCE [LARGE SCALE GENOMIC DNA]</scope>
    <source>
        <strain evidence="2 3">DSM 22767</strain>
    </source>
</reference>
<evidence type="ECO:0000313" key="3">
    <source>
        <dbReference type="Proteomes" id="UP000029096"/>
    </source>
</evidence>
<keyword evidence="1" id="KW-0472">Membrane</keyword>
<proteinExistence type="predicted"/>
<dbReference type="Proteomes" id="UP000029096">
    <property type="component" value="Unassembled WGS sequence"/>
</dbReference>
<sequence length="91" mass="9750">MMHEASGTVKRSPNHLLTCYSFSNLVHIMGVLVWGGGMFGSLRLSKHGMCPSEGMSGRHEGFEKECVLDGAVDMAMAHADGTGHDACRQGK</sequence>
<organism evidence="2 3">
    <name type="scientific">Bifidobacterium bohemicum DSM 22767</name>
    <dbReference type="NCBI Taxonomy" id="1437606"/>
    <lineage>
        <taxon>Bacteria</taxon>
        <taxon>Bacillati</taxon>
        <taxon>Actinomycetota</taxon>
        <taxon>Actinomycetes</taxon>
        <taxon>Bifidobacteriales</taxon>
        <taxon>Bifidobacteriaceae</taxon>
        <taxon>Bifidobacterium</taxon>
    </lineage>
</organism>
<protein>
    <submittedName>
        <fullName evidence="2">Uncharacterized protein</fullName>
    </submittedName>
</protein>
<evidence type="ECO:0000256" key="1">
    <source>
        <dbReference type="SAM" id="Phobius"/>
    </source>
</evidence>
<feature type="transmembrane region" description="Helical" evidence="1">
    <location>
        <begin position="20"/>
        <end position="39"/>
    </location>
</feature>
<dbReference type="AlphaFoldDB" id="A0A086ZFZ4"/>
<dbReference type="STRING" id="1437606.BBOH_1147"/>
<keyword evidence="1" id="KW-0812">Transmembrane</keyword>
<dbReference type="EMBL" id="JGYP01000002">
    <property type="protein sequence ID" value="KFI45444.1"/>
    <property type="molecule type" value="Genomic_DNA"/>
</dbReference>
<accession>A0A086ZFZ4</accession>
<keyword evidence="3" id="KW-1185">Reference proteome</keyword>
<name>A0A086ZFZ4_9BIFI</name>
<keyword evidence="1" id="KW-1133">Transmembrane helix</keyword>